<organism evidence="2 3">
    <name type="scientific">Candolleomyces eurysporus</name>
    <dbReference type="NCBI Taxonomy" id="2828524"/>
    <lineage>
        <taxon>Eukaryota</taxon>
        <taxon>Fungi</taxon>
        <taxon>Dikarya</taxon>
        <taxon>Basidiomycota</taxon>
        <taxon>Agaricomycotina</taxon>
        <taxon>Agaricomycetes</taxon>
        <taxon>Agaricomycetidae</taxon>
        <taxon>Agaricales</taxon>
        <taxon>Agaricineae</taxon>
        <taxon>Psathyrellaceae</taxon>
        <taxon>Candolleomyces</taxon>
    </lineage>
</organism>
<evidence type="ECO:0000313" key="2">
    <source>
        <dbReference type="EMBL" id="KAJ2924453.1"/>
    </source>
</evidence>
<feature type="region of interest" description="Disordered" evidence="1">
    <location>
        <begin position="533"/>
        <end position="557"/>
    </location>
</feature>
<sequence>MDSLNVDYPYILRPALPTPGFGGLPSAILQKHGDGDGIQAKLNTKGSGFLYDFNGQRFFSPNCKRPGVKLPPPLFDLNNGILGGRDYQSMDFCQPQWWTKAHGYFAFTPLYPSVSTPPFQPLMQIPKVVYDFKRKIPIPQPKVWSTWQLLQSKIVHAVHLLLFVSGAAAVRPAYPCARIDSKVESGKIGKAELKKDVFTAFSWFSIWFGCLAYAIAVSEAMTQEARNLNIRRIPKWIEILLVDGRKDLDSQQVGAGVTNPRELTLDETFVSDLANSCAGRFDGSVERVGAFVTIPADDKEDAVSIDWLVACHVPVWYAWGQREEEIARKNPFWQRYAPPPDAVQVTLWGSDYEGHQSSSASTALTRADTPALDNTPASSRPSKRCPVQRELEPHERTWEAFFKRRAPIRDDVLAKETPKERVRREDRERCPPTSTRKTRFFEWERDEQGVFVRQKVEGEDWEDLFGNEGRYGTRQAKYDSVFNEWDLCEYFGPPDDDQLLYQAETDAEFYGCDISESLLRLRVYWGLAEQEQREDEHAAGGGGGGQLRSDITSANEC</sequence>
<reference evidence="2" key="1">
    <citation type="submission" date="2022-06" db="EMBL/GenBank/DDBJ databases">
        <title>Genome Sequence of Candolleomyces eurysporus.</title>
        <authorList>
            <person name="Buettner E."/>
        </authorList>
    </citation>
    <scope>NUCLEOTIDE SEQUENCE</scope>
    <source>
        <strain evidence="2">VTCC 930004</strain>
    </source>
</reference>
<keyword evidence="3" id="KW-1185">Reference proteome</keyword>
<name>A0A9W8J586_9AGAR</name>
<feature type="region of interest" description="Disordered" evidence="1">
    <location>
        <begin position="359"/>
        <end position="389"/>
    </location>
</feature>
<evidence type="ECO:0000256" key="1">
    <source>
        <dbReference type="SAM" id="MobiDB-lite"/>
    </source>
</evidence>
<dbReference type="EMBL" id="JANBPK010001220">
    <property type="protein sequence ID" value="KAJ2924453.1"/>
    <property type="molecule type" value="Genomic_DNA"/>
</dbReference>
<accession>A0A9W8J586</accession>
<dbReference type="OrthoDB" id="3270336at2759"/>
<gene>
    <name evidence="2" type="ORF">H1R20_g12630</name>
</gene>
<dbReference type="AlphaFoldDB" id="A0A9W8J586"/>
<dbReference type="Proteomes" id="UP001140091">
    <property type="component" value="Unassembled WGS sequence"/>
</dbReference>
<proteinExistence type="predicted"/>
<feature type="non-terminal residue" evidence="2">
    <location>
        <position position="557"/>
    </location>
</feature>
<evidence type="ECO:0000313" key="3">
    <source>
        <dbReference type="Proteomes" id="UP001140091"/>
    </source>
</evidence>
<comment type="caution">
    <text evidence="2">The sequence shown here is derived from an EMBL/GenBank/DDBJ whole genome shotgun (WGS) entry which is preliminary data.</text>
</comment>
<protein>
    <submittedName>
        <fullName evidence="2">Uncharacterized protein</fullName>
    </submittedName>
</protein>